<proteinExistence type="predicted"/>
<dbReference type="Proteomes" id="UP001057402">
    <property type="component" value="Chromosome 4"/>
</dbReference>
<comment type="caution">
    <text evidence="1">The sequence shown here is derived from an EMBL/GenBank/DDBJ whole genome shotgun (WGS) entry which is preliminary data.</text>
</comment>
<dbReference type="EMBL" id="CM042883">
    <property type="protein sequence ID" value="KAI4374713.1"/>
    <property type="molecule type" value="Genomic_DNA"/>
</dbReference>
<name>A0ACB9R735_9MYRT</name>
<gene>
    <name evidence="1" type="ORF">MLD38_012676</name>
</gene>
<accession>A0ACB9R735</accession>
<reference evidence="2" key="1">
    <citation type="journal article" date="2023" name="Front. Plant Sci.">
        <title>Chromosomal-level genome assembly of Melastoma candidum provides insights into trichome evolution.</title>
        <authorList>
            <person name="Zhong Y."/>
            <person name="Wu W."/>
            <person name="Sun C."/>
            <person name="Zou P."/>
            <person name="Liu Y."/>
            <person name="Dai S."/>
            <person name="Zhou R."/>
        </authorList>
    </citation>
    <scope>NUCLEOTIDE SEQUENCE [LARGE SCALE GENOMIC DNA]</scope>
</reference>
<protein>
    <submittedName>
        <fullName evidence="1">Uncharacterized protein</fullName>
    </submittedName>
</protein>
<evidence type="ECO:0000313" key="1">
    <source>
        <dbReference type="EMBL" id="KAI4374713.1"/>
    </source>
</evidence>
<evidence type="ECO:0000313" key="2">
    <source>
        <dbReference type="Proteomes" id="UP001057402"/>
    </source>
</evidence>
<sequence>MLILEVLVIFERFGGEILGTDERNGNFDLAAKSFEKVCPLYAGEDQNLFLTKEGQAFQSEVVRLAHSEMKHPVPLDVSPLITFSGNPMELCGKDPGTLPIIFWSSFPDEITLDHPSLTLMATKNADERAKALKSSSAIVLKLGQNTIALALPPQKPGSYVLGSPDKIGQLRFRSHGSSKDGPADTDDVMSSEKPTRPILKVFESKTAG</sequence>
<keyword evidence="2" id="KW-1185">Reference proteome</keyword>
<organism evidence="1 2">
    <name type="scientific">Melastoma candidum</name>
    <dbReference type="NCBI Taxonomy" id="119954"/>
    <lineage>
        <taxon>Eukaryota</taxon>
        <taxon>Viridiplantae</taxon>
        <taxon>Streptophyta</taxon>
        <taxon>Embryophyta</taxon>
        <taxon>Tracheophyta</taxon>
        <taxon>Spermatophyta</taxon>
        <taxon>Magnoliopsida</taxon>
        <taxon>eudicotyledons</taxon>
        <taxon>Gunneridae</taxon>
        <taxon>Pentapetalae</taxon>
        <taxon>rosids</taxon>
        <taxon>malvids</taxon>
        <taxon>Myrtales</taxon>
        <taxon>Melastomataceae</taxon>
        <taxon>Melastomatoideae</taxon>
        <taxon>Melastomateae</taxon>
        <taxon>Melastoma</taxon>
    </lineage>
</organism>